<dbReference type="EMBL" id="CP042912">
    <property type="protein sequence ID" value="QEG21705.1"/>
    <property type="molecule type" value="Genomic_DNA"/>
</dbReference>
<accession>A0A5B9P901</accession>
<comment type="similarity">
    <text evidence="1">Belongs to the sigma-70 factor family. ECF subfamily.</text>
</comment>
<sequence>MKVHSMLSDAEFTSLMDKARSGDSEAAQKLVQLYEPEIRRAARMRLTDSKLRRIVDSIDICQSVFGKFFETAQSPKGIDLKKPEQLLGLLVTMTRNRVVDEHRHQTAQKRNAGDGVVEAAANLLVSDDPGPKTEIEMKDMLAKVRSRFTAEELEIADLRGEGLTWDEVAKRLQVSADSCRKRLERGIERVREEMR</sequence>
<evidence type="ECO:0000313" key="8">
    <source>
        <dbReference type="Proteomes" id="UP000322214"/>
    </source>
</evidence>
<dbReference type="InterPro" id="IPR053812">
    <property type="entry name" value="HTH_Sigma70_ECF-like"/>
</dbReference>
<keyword evidence="2" id="KW-0805">Transcription regulation</keyword>
<dbReference type="GO" id="GO:0006352">
    <property type="term" value="P:DNA-templated transcription initiation"/>
    <property type="evidence" value="ECO:0007669"/>
    <property type="project" value="InterPro"/>
</dbReference>
<dbReference type="PANTHER" id="PTHR43133:SF8">
    <property type="entry name" value="RNA POLYMERASE SIGMA FACTOR HI_1459-RELATED"/>
    <property type="match status" value="1"/>
</dbReference>
<keyword evidence="4" id="KW-0238">DNA-binding</keyword>
<dbReference type="NCBIfam" id="TIGR02937">
    <property type="entry name" value="sigma70-ECF"/>
    <property type="match status" value="1"/>
</dbReference>
<evidence type="ECO:0000256" key="1">
    <source>
        <dbReference type="ARBA" id="ARBA00010641"/>
    </source>
</evidence>
<dbReference type="PANTHER" id="PTHR43133">
    <property type="entry name" value="RNA POLYMERASE ECF-TYPE SIGMA FACTO"/>
    <property type="match status" value="1"/>
</dbReference>
<evidence type="ECO:0000256" key="3">
    <source>
        <dbReference type="ARBA" id="ARBA00023082"/>
    </source>
</evidence>
<dbReference type="Proteomes" id="UP000322214">
    <property type="component" value="Chromosome"/>
</dbReference>
<dbReference type="InterPro" id="IPR014284">
    <property type="entry name" value="RNA_pol_sigma-70_dom"/>
</dbReference>
<dbReference type="RefSeq" id="WP_084417253.1">
    <property type="nucleotide sequence ID" value="NZ_CP042912.1"/>
</dbReference>
<dbReference type="SUPFAM" id="SSF88946">
    <property type="entry name" value="Sigma2 domain of RNA polymerase sigma factors"/>
    <property type="match status" value="1"/>
</dbReference>
<keyword evidence="8" id="KW-1185">Reference proteome</keyword>
<proteinExistence type="inferred from homology"/>
<dbReference type="InterPro" id="IPR036388">
    <property type="entry name" value="WH-like_DNA-bd_sf"/>
</dbReference>
<evidence type="ECO:0000256" key="5">
    <source>
        <dbReference type="ARBA" id="ARBA00023163"/>
    </source>
</evidence>
<protein>
    <submittedName>
        <fullName evidence="7">RNA polymerase sigma factor</fullName>
    </submittedName>
</protein>
<dbReference type="AlphaFoldDB" id="A0A5B9P901"/>
<gene>
    <name evidence="7" type="ORF">MFFC18_15640</name>
</gene>
<evidence type="ECO:0000256" key="4">
    <source>
        <dbReference type="ARBA" id="ARBA00023125"/>
    </source>
</evidence>
<dbReference type="KEGG" id="mff:MFFC18_15640"/>
<dbReference type="InterPro" id="IPR013324">
    <property type="entry name" value="RNA_pol_sigma_r3/r4-like"/>
</dbReference>
<reference evidence="7 8" key="1">
    <citation type="submission" date="2019-08" db="EMBL/GenBank/DDBJ databases">
        <title>Deep-cultivation of Planctomycetes and their phenomic and genomic characterization uncovers novel biology.</title>
        <authorList>
            <person name="Wiegand S."/>
            <person name="Jogler M."/>
            <person name="Boedeker C."/>
            <person name="Pinto D."/>
            <person name="Vollmers J."/>
            <person name="Rivas-Marin E."/>
            <person name="Kohn T."/>
            <person name="Peeters S.H."/>
            <person name="Heuer A."/>
            <person name="Rast P."/>
            <person name="Oberbeckmann S."/>
            <person name="Bunk B."/>
            <person name="Jeske O."/>
            <person name="Meyerdierks A."/>
            <person name="Storesund J.E."/>
            <person name="Kallscheuer N."/>
            <person name="Luecker S."/>
            <person name="Lage O.M."/>
            <person name="Pohl T."/>
            <person name="Merkel B.J."/>
            <person name="Hornburger P."/>
            <person name="Mueller R.-W."/>
            <person name="Bruemmer F."/>
            <person name="Labrenz M."/>
            <person name="Spormann A.M."/>
            <person name="Op den Camp H."/>
            <person name="Overmann J."/>
            <person name="Amann R."/>
            <person name="Jetten M.S.M."/>
            <person name="Mascher T."/>
            <person name="Medema M.H."/>
            <person name="Devos D.P."/>
            <person name="Kaster A.-K."/>
            <person name="Ovreas L."/>
            <person name="Rohde M."/>
            <person name="Galperin M.Y."/>
            <person name="Jogler C."/>
        </authorList>
    </citation>
    <scope>NUCLEOTIDE SEQUENCE [LARGE SCALE GENOMIC DNA]</scope>
    <source>
        <strain evidence="7 8">FC18</strain>
    </source>
</reference>
<dbReference type="InterPro" id="IPR013325">
    <property type="entry name" value="RNA_pol_sigma_r2"/>
</dbReference>
<dbReference type="GO" id="GO:0016987">
    <property type="term" value="F:sigma factor activity"/>
    <property type="evidence" value="ECO:0007669"/>
    <property type="project" value="UniProtKB-KW"/>
</dbReference>
<dbReference type="OrthoDB" id="274519at2"/>
<name>A0A5B9P901_9BACT</name>
<dbReference type="GO" id="GO:0003677">
    <property type="term" value="F:DNA binding"/>
    <property type="evidence" value="ECO:0007669"/>
    <property type="project" value="UniProtKB-KW"/>
</dbReference>
<dbReference type="Gene3D" id="1.10.1740.10">
    <property type="match status" value="1"/>
</dbReference>
<organism evidence="7 8">
    <name type="scientific">Mariniblastus fucicola</name>
    <dbReference type="NCBI Taxonomy" id="980251"/>
    <lineage>
        <taxon>Bacteria</taxon>
        <taxon>Pseudomonadati</taxon>
        <taxon>Planctomycetota</taxon>
        <taxon>Planctomycetia</taxon>
        <taxon>Pirellulales</taxon>
        <taxon>Pirellulaceae</taxon>
        <taxon>Mariniblastus</taxon>
    </lineage>
</organism>
<feature type="domain" description="RNA polymerase sigma-70 ECF-like HTH" evidence="6">
    <location>
        <begin position="10"/>
        <end position="189"/>
    </location>
</feature>
<keyword evidence="3" id="KW-0731">Sigma factor</keyword>
<dbReference type="InterPro" id="IPR039425">
    <property type="entry name" value="RNA_pol_sigma-70-like"/>
</dbReference>
<keyword evidence="5" id="KW-0804">Transcription</keyword>
<evidence type="ECO:0000313" key="7">
    <source>
        <dbReference type="EMBL" id="QEG21705.1"/>
    </source>
</evidence>
<dbReference type="SUPFAM" id="SSF88659">
    <property type="entry name" value="Sigma3 and sigma4 domains of RNA polymerase sigma factors"/>
    <property type="match status" value="1"/>
</dbReference>
<evidence type="ECO:0000256" key="2">
    <source>
        <dbReference type="ARBA" id="ARBA00023015"/>
    </source>
</evidence>
<evidence type="ECO:0000259" key="6">
    <source>
        <dbReference type="Pfam" id="PF07638"/>
    </source>
</evidence>
<dbReference type="Gene3D" id="1.10.10.10">
    <property type="entry name" value="Winged helix-like DNA-binding domain superfamily/Winged helix DNA-binding domain"/>
    <property type="match status" value="1"/>
</dbReference>
<dbReference type="Pfam" id="PF07638">
    <property type="entry name" value="Sigma70_ECF"/>
    <property type="match status" value="1"/>
</dbReference>